<proteinExistence type="predicted"/>
<dbReference type="GO" id="GO:0016301">
    <property type="term" value="F:kinase activity"/>
    <property type="evidence" value="ECO:0007669"/>
    <property type="project" value="UniProtKB-KW"/>
</dbReference>
<comment type="caution">
    <text evidence="1">The sequence shown here is derived from an EMBL/GenBank/DDBJ whole genome shotgun (WGS) entry which is preliminary data.</text>
</comment>
<evidence type="ECO:0000313" key="2">
    <source>
        <dbReference type="Proteomes" id="UP001431209"/>
    </source>
</evidence>
<protein>
    <submittedName>
        <fullName evidence="1">Polyphosphate kinase</fullName>
    </submittedName>
</protein>
<dbReference type="Proteomes" id="UP001431209">
    <property type="component" value="Unassembled WGS sequence"/>
</dbReference>
<sequence>MDDTNNLKNVLDIFEVERGDQNGKFTYDLGRYFNNFAKRKNPSRPRNNIAKQQFINTITKKAPQMDLSPVIVTLSSKKIIPIIVSQEAFLFWIQSGVDTSPTDNMLPFQGIITRRNMLQMSQLPIRTPQIPEQFVWEE</sequence>
<evidence type="ECO:0000313" key="1">
    <source>
        <dbReference type="EMBL" id="KAL0476817.1"/>
    </source>
</evidence>
<reference evidence="1 2" key="1">
    <citation type="submission" date="2024-03" db="EMBL/GenBank/DDBJ databases">
        <title>The Acrasis kona genome and developmental transcriptomes reveal deep origins of eukaryotic multicellular pathways.</title>
        <authorList>
            <person name="Sheikh S."/>
            <person name="Fu C.-J."/>
            <person name="Brown M.W."/>
            <person name="Baldauf S.L."/>
        </authorList>
    </citation>
    <scope>NUCLEOTIDE SEQUENCE [LARGE SCALE GENOMIC DNA]</scope>
    <source>
        <strain evidence="1 2">ATCC MYA-3509</strain>
    </source>
</reference>
<keyword evidence="1" id="KW-0418">Kinase</keyword>
<accession>A0AAW2YHX1</accession>
<gene>
    <name evidence="1" type="ORF">AKO1_010593</name>
</gene>
<keyword evidence="1" id="KW-0808">Transferase</keyword>
<keyword evidence="2" id="KW-1185">Reference proteome</keyword>
<name>A0AAW2YHX1_9EUKA</name>
<dbReference type="AlphaFoldDB" id="A0AAW2YHX1"/>
<organism evidence="1 2">
    <name type="scientific">Acrasis kona</name>
    <dbReference type="NCBI Taxonomy" id="1008807"/>
    <lineage>
        <taxon>Eukaryota</taxon>
        <taxon>Discoba</taxon>
        <taxon>Heterolobosea</taxon>
        <taxon>Tetramitia</taxon>
        <taxon>Eutetramitia</taxon>
        <taxon>Acrasidae</taxon>
        <taxon>Acrasis</taxon>
    </lineage>
</organism>
<dbReference type="EMBL" id="JAOPGA020000105">
    <property type="protein sequence ID" value="KAL0476817.1"/>
    <property type="molecule type" value="Genomic_DNA"/>
</dbReference>